<dbReference type="Proteomes" id="UP000477782">
    <property type="component" value="Unassembled WGS sequence"/>
</dbReference>
<keyword evidence="2" id="KW-0489">Methyltransferase</keyword>
<sequence>MKERRQKNALLARHAAAAVARPDLVVSPAGQVVRAEIAGQAVFFTLTNPRDVIQKEHLAGRFYEPEELEIIRAHCPQAAVFVDIGANIGNHALFALKMLGVRKVIPFEPNPVALAVLRSNLGLNGELGRCDLAHLGLGLSDRAQGGLAMEVDKPNKNLGGGRLVEGGELRVIRGDDALAPEAVDFIKIDVEGMEMQVLRGLSQTITRCRPVIFIEVDEANRAEFLAWVAVSGYAIADTFRRYPVNENFLIKPASAGRPA</sequence>
<keyword evidence="2" id="KW-0808">Transferase</keyword>
<dbReference type="NCBIfam" id="TIGR01444">
    <property type="entry name" value="fkbM_fam"/>
    <property type="match status" value="1"/>
</dbReference>
<dbReference type="InterPro" id="IPR006342">
    <property type="entry name" value="FkbM_mtfrase"/>
</dbReference>
<keyword evidence="3" id="KW-1185">Reference proteome</keyword>
<organism evidence="2 3">
    <name type="scientific">Tabrizicola oligotrophica</name>
    <dbReference type="NCBI Taxonomy" id="2710650"/>
    <lineage>
        <taxon>Bacteria</taxon>
        <taxon>Pseudomonadati</taxon>
        <taxon>Pseudomonadota</taxon>
        <taxon>Alphaproteobacteria</taxon>
        <taxon>Rhodobacterales</taxon>
        <taxon>Paracoccaceae</taxon>
        <taxon>Tabrizicola</taxon>
    </lineage>
</organism>
<dbReference type="InterPro" id="IPR029063">
    <property type="entry name" value="SAM-dependent_MTases_sf"/>
</dbReference>
<dbReference type="Gene3D" id="3.40.50.150">
    <property type="entry name" value="Vaccinia Virus protein VP39"/>
    <property type="match status" value="1"/>
</dbReference>
<dbReference type="InterPro" id="IPR052514">
    <property type="entry name" value="SAM-dependent_MTase"/>
</dbReference>
<dbReference type="GO" id="GO:0032259">
    <property type="term" value="P:methylation"/>
    <property type="evidence" value="ECO:0007669"/>
    <property type="project" value="UniProtKB-KW"/>
</dbReference>
<gene>
    <name evidence="2" type="ORF">G4Z14_01875</name>
</gene>
<dbReference type="RefSeq" id="WP_164623047.1">
    <property type="nucleotide sequence ID" value="NZ_JAAIVJ010000001.1"/>
</dbReference>
<dbReference type="GO" id="GO:0008168">
    <property type="term" value="F:methyltransferase activity"/>
    <property type="evidence" value="ECO:0007669"/>
    <property type="project" value="UniProtKB-KW"/>
</dbReference>
<accession>A0A6M0QPJ2</accession>
<name>A0A6M0QPJ2_9RHOB</name>
<dbReference type="SUPFAM" id="SSF53335">
    <property type="entry name" value="S-adenosyl-L-methionine-dependent methyltransferases"/>
    <property type="match status" value="1"/>
</dbReference>
<dbReference type="Pfam" id="PF05050">
    <property type="entry name" value="Methyltransf_21"/>
    <property type="match status" value="1"/>
</dbReference>
<comment type="caution">
    <text evidence="2">The sequence shown here is derived from an EMBL/GenBank/DDBJ whole genome shotgun (WGS) entry which is preliminary data.</text>
</comment>
<dbReference type="PANTHER" id="PTHR34203">
    <property type="entry name" value="METHYLTRANSFERASE, FKBM FAMILY PROTEIN"/>
    <property type="match status" value="1"/>
</dbReference>
<proteinExistence type="predicted"/>
<reference evidence="2 3" key="1">
    <citation type="submission" date="2020-02" db="EMBL/GenBank/DDBJ databases">
        <authorList>
            <person name="Chen W.-M."/>
        </authorList>
    </citation>
    <scope>NUCLEOTIDE SEQUENCE [LARGE SCALE GENOMIC DNA]</scope>
    <source>
        <strain evidence="2 3">KMS-5</strain>
    </source>
</reference>
<feature type="domain" description="Methyltransferase FkbM" evidence="1">
    <location>
        <begin position="83"/>
        <end position="220"/>
    </location>
</feature>
<evidence type="ECO:0000313" key="2">
    <source>
        <dbReference type="EMBL" id="NEY89031.1"/>
    </source>
</evidence>
<dbReference type="PANTHER" id="PTHR34203:SF15">
    <property type="entry name" value="SLL1173 PROTEIN"/>
    <property type="match status" value="1"/>
</dbReference>
<evidence type="ECO:0000259" key="1">
    <source>
        <dbReference type="Pfam" id="PF05050"/>
    </source>
</evidence>
<evidence type="ECO:0000313" key="3">
    <source>
        <dbReference type="Proteomes" id="UP000477782"/>
    </source>
</evidence>
<dbReference type="AlphaFoldDB" id="A0A6M0QPJ2"/>
<protein>
    <submittedName>
        <fullName evidence="2">FkbM family methyltransferase</fullName>
    </submittedName>
</protein>
<dbReference type="EMBL" id="JAAIVJ010000001">
    <property type="protein sequence ID" value="NEY89031.1"/>
    <property type="molecule type" value="Genomic_DNA"/>
</dbReference>